<feature type="domain" description="Fibronectin type-III" evidence="3">
    <location>
        <begin position="174"/>
        <end position="269"/>
    </location>
</feature>
<feature type="chain" id="PRO_5046153692" evidence="2">
    <location>
        <begin position="21"/>
        <end position="528"/>
    </location>
</feature>
<dbReference type="SMART" id="SM00060">
    <property type="entry name" value="FN3"/>
    <property type="match status" value="1"/>
</dbReference>
<dbReference type="SUPFAM" id="SSF49265">
    <property type="entry name" value="Fibronectin type III"/>
    <property type="match status" value="1"/>
</dbReference>
<dbReference type="Pfam" id="PF20009">
    <property type="entry name" value="GEVED"/>
    <property type="match status" value="1"/>
</dbReference>
<evidence type="ECO:0000259" key="3">
    <source>
        <dbReference type="PROSITE" id="PS50853"/>
    </source>
</evidence>
<dbReference type="Pfam" id="PF18962">
    <property type="entry name" value="Por_Secre_tail"/>
    <property type="match status" value="1"/>
</dbReference>
<protein>
    <submittedName>
        <fullName evidence="4">GEVED domain-containing protein</fullName>
    </submittedName>
</protein>
<proteinExistence type="predicted"/>
<evidence type="ECO:0000313" key="4">
    <source>
        <dbReference type="EMBL" id="MCU7613258.1"/>
    </source>
</evidence>
<dbReference type="Gene3D" id="2.60.120.260">
    <property type="entry name" value="Galactose-binding domain-like"/>
    <property type="match status" value="1"/>
</dbReference>
<dbReference type="RefSeq" id="WP_262989105.1">
    <property type="nucleotide sequence ID" value="NZ_JAOTEN010000001.1"/>
</dbReference>
<evidence type="ECO:0000313" key="5">
    <source>
        <dbReference type="Proteomes" id="UP001208114"/>
    </source>
</evidence>
<sequence length="528" mass="56607">MKKILLVGFLAFGFAGFSQTYCVPEFEQGCNDGDQIDSFEIPSATFSHLNTGCSTASYGDYTTQIISLNAGLNYPFSVTHNFGSQNIRIWIDFNNDGTFDDAAPELVAEGSSDYVNGVNTTLATISIPANVVPATYRMRVGDRYSSQPEPCNIFGYGEAHDYTVNIGAAPSCLAPSGLTVSAVTSSSANISWTAPPSTIGVGYEYYISTSNTAPSSTTVATGTALSTVVSKVIPNLQPATEYFVWMRSACTATEKSQWSLSANFTTLCAVIVPSYTNDFTTFPPACWSQESGGSPTTTAPTGTTEYWYGAGFLNSGFEGAVKINLYNTDREGWLKTVPFNLSGGGYRVKFDYGLTEYAGTASSAMGSDDILQFVVSNDGGNTWTVLQSWTAANAPSNVSAQFSLDLTSYTGANTIFAFYGSDGTVDDTEDYDFFIDNFTVEQIALSTSEAGVTKNNVKVYPNPFNDVLYVSDIAEVKSVSVSDVAGRLVKTIENPTVSLHLEDLKSGLYFVTLSMKNGSKQTIKAIKK</sequence>
<feature type="signal peptide" evidence="2">
    <location>
        <begin position="1"/>
        <end position="20"/>
    </location>
</feature>
<organism evidence="4 5">
    <name type="scientific">Chryseobacterium gilvum</name>
    <dbReference type="NCBI Taxonomy" id="2976534"/>
    <lineage>
        <taxon>Bacteria</taxon>
        <taxon>Pseudomonadati</taxon>
        <taxon>Bacteroidota</taxon>
        <taxon>Flavobacteriia</taxon>
        <taxon>Flavobacteriales</taxon>
        <taxon>Weeksellaceae</taxon>
        <taxon>Chryseobacterium group</taxon>
        <taxon>Chryseobacterium</taxon>
    </lineage>
</organism>
<gene>
    <name evidence="4" type="ORF">N0B16_02315</name>
</gene>
<keyword evidence="5" id="KW-1185">Reference proteome</keyword>
<dbReference type="NCBIfam" id="TIGR04183">
    <property type="entry name" value="Por_Secre_tail"/>
    <property type="match status" value="1"/>
</dbReference>
<dbReference type="PROSITE" id="PS50853">
    <property type="entry name" value="FN3"/>
    <property type="match status" value="1"/>
</dbReference>
<keyword evidence="1 2" id="KW-0732">Signal</keyword>
<reference evidence="5" key="1">
    <citation type="submission" date="2023-07" db="EMBL/GenBank/DDBJ databases">
        <title>Chryseobacterium sp. GMJ5 Genome sequencing and assembly.</title>
        <authorList>
            <person name="Jung Y."/>
        </authorList>
    </citation>
    <scope>NUCLEOTIDE SEQUENCE [LARGE SCALE GENOMIC DNA]</scope>
    <source>
        <strain evidence="5">GMJ5</strain>
    </source>
</reference>
<name>A0ABT2VTD1_9FLAO</name>
<evidence type="ECO:0000256" key="2">
    <source>
        <dbReference type="SAM" id="SignalP"/>
    </source>
</evidence>
<dbReference type="Pfam" id="PF00041">
    <property type="entry name" value="fn3"/>
    <property type="match status" value="1"/>
</dbReference>
<dbReference type="InterPro" id="IPR036116">
    <property type="entry name" value="FN3_sf"/>
</dbReference>
<dbReference type="Proteomes" id="UP001208114">
    <property type="component" value="Unassembled WGS sequence"/>
</dbReference>
<dbReference type="InterPro" id="IPR026444">
    <property type="entry name" value="Secre_tail"/>
</dbReference>
<comment type="caution">
    <text evidence="4">The sequence shown here is derived from an EMBL/GenBank/DDBJ whole genome shotgun (WGS) entry which is preliminary data.</text>
</comment>
<accession>A0ABT2VTD1</accession>
<dbReference type="CDD" id="cd00063">
    <property type="entry name" value="FN3"/>
    <property type="match status" value="1"/>
</dbReference>
<evidence type="ECO:0000256" key="1">
    <source>
        <dbReference type="ARBA" id="ARBA00022729"/>
    </source>
</evidence>
<dbReference type="Gene3D" id="2.60.40.10">
    <property type="entry name" value="Immunoglobulins"/>
    <property type="match status" value="1"/>
</dbReference>
<dbReference type="InterPro" id="IPR045474">
    <property type="entry name" value="GEVED"/>
</dbReference>
<dbReference type="EMBL" id="JAOTEN010000001">
    <property type="protein sequence ID" value="MCU7613258.1"/>
    <property type="molecule type" value="Genomic_DNA"/>
</dbReference>
<dbReference type="InterPro" id="IPR013783">
    <property type="entry name" value="Ig-like_fold"/>
</dbReference>
<dbReference type="InterPro" id="IPR003961">
    <property type="entry name" value="FN3_dom"/>
</dbReference>